<comment type="caution">
    <text evidence="3">The sequence shown here is derived from an EMBL/GenBank/DDBJ whole genome shotgun (WGS) entry which is preliminary data.</text>
</comment>
<keyword evidence="4" id="KW-1185">Reference proteome</keyword>
<evidence type="ECO:0000313" key="3">
    <source>
        <dbReference type="EMBL" id="OJT14289.1"/>
    </source>
</evidence>
<evidence type="ECO:0000259" key="2">
    <source>
        <dbReference type="Pfam" id="PF20151"/>
    </source>
</evidence>
<sequence length="87" mass="9969">MVHSDNDPYLAEIVAGYSTVITVVTCNITVAVPIFYDYVLPFDQEARIIWRARFSSLALLFYIVRYAAFFSFILIVLDVTAFPFIMC</sequence>
<accession>A0A1M2W367</accession>
<feature type="transmembrane region" description="Helical" evidence="1">
    <location>
        <begin position="14"/>
        <end position="36"/>
    </location>
</feature>
<dbReference type="OrthoDB" id="2803471at2759"/>
<keyword evidence="1" id="KW-0472">Membrane</keyword>
<dbReference type="OMA" id="RIIWRAR"/>
<evidence type="ECO:0000256" key="1">
    <source>
        <dbReference type="SAM" id="Phobius"/>
    </source>
</evidence>
<dbReference type="AlphaFoldDB" id="A0A1M2W367"/>
<keyword evidence="1" id="KW-0812">Transmembrane</keyword>
<gene>
    <name evidence="3" type="ORF">TRAPUB_9149</name>
</gene>
<evidence type="ECO:0000313" key="4">
    <source>
        <dbReference type="Proteomes" id="UP000184267"/>
    </source>
</evidence>
<dbReference type="Proteomes" id="UP000184267">
    <property type="component" value="Unassembled WGS sequence"/>
</dbReference>
<organism evidence="3 4">
    <name type="scientific">Trametes pubescens</name>
    <name type="common">White-rot fungus</name>
    <dbReference type="NCBI Taxonomy" id="154538"/>
    <lineage>
        <taxon>Eukaryota</taxon>
        <taxon>Fungi</taxon>
        <taxon>Dikarya</taxon>
        <taxon>Basidiomycota</taxon>
        <taxon>Agaricomycotina</taxon>
        <taxon>Agaricomycetes</taxon>
        <taxon>Polyporales</taxon>
        <taxon>Polyporaceae</taxon>
        <taxon>Trametes</taxon>
    </lineage>
</organism>
<dbReference type="InterPro" id="IPR045340">
    <property type="entry name" value="DUF6533"/>
</dbReference>
<reference evidence="3 4" key="1">
    <citation type="submission" date="2016-10" db="EMBL/GenBank/DDBJ databases">
        <title>Genome sequence of the basidiomycete white-rot fungus Trametes pubescens.</title>
        <authorList>
            <person name="Makela M.R."/>
            <person name="Granchi Z."/>
            <person name="Peng M."/>
            <person name="De Vries R.P."/>
            <person name="Grigoriev I."/>
            <person name="Riley R."/>
            <person name="Hilden K."/>
        </authorList>
    </citation>
    <scope>NUCLEOTIDE SEQUENCE [LARGE SCALE GENOMIC DNA]</scope>
    <source>
        <strain evidence="3 4">FBCC735</strain>
    </source>
</reference>
<feature type="transmembrane region" description="Helical" evidence="1">
    <location>
        <begin position="57"/>
        <end position="85"/>
    </location>
</feature>
<keyword evidence="1" id="KW-1133">Transmembrane helix</keyword>
<name>A0A1M2W367_TRAPU</name>
<protein>
    <recommendedName>
        <fullName evidence="2">DUF6533 domain-containing protein</fullName>
    </recommendedName>
</protein>
<dbReference type="EMBL" id="MNAD01000308">
    <property type="protein sequence ID" value="OJT14289.1"/>
    <property type="molecule type" value="Genomic_DNA"/>
</dbReference>
<dbReference type="Pfam" id="PF20151">
    <property type="entry name" value="DUF6533"/>
    <property type="match status" value="1"/>
</dbReference>
<proteinExistence type="predicted"/>
<feature type="domain" description="DUF6533" evidence="2">
    <location>
        <begin position="32"/>
        <end position="69"/>
    </location>
</feature>